<gene>
    <name evidence="2" type="primary">OJ1664_D08.124</name>
</gene>
<organism evidence="2 3">
    <name type="scientific">Oryza sativa subsp. japonica</name>
    <name type="common">Rice</name>
    <dbReference type="NCBI Taxonomy" id="39947"/>
    <lineage>
        <taxon>Eukaryota</taxon>
        <taxon>Viridiplantae</taxon>
        <taxon>Streptophyta</taxon>
        <taxon>Embryophyta</taxon>
        <taxon>Tracheophyta</taxon>
        <taxon>Spermatophyta</taxon>
        <taxon>Magnoliopsida</taxon>
        <taxon>Liliopsida</taxon>
        <taxon>Poales</taxon>
        <taxon>Poaceae</taxon>
        <taxon>BOP clade</taxon>
        <taxon>Oryzoideae</taxon>
        <taxon>Oryzeae</taxon>
        <taxon>Oryzinae</taxon>
        <taxon>Oryza</taxon>
        <taxon>Oryza sativa</taxon>
    </lineage>
</organism>
<accession>Q8H4T9</accession>
<name>Q8H4T9_ORYSJ</name>
<feature type="region of interest" description="Disordered" evidence="1">
    <location>
        <begin position="1"/>
        <end position="75"/>
    </location>
</feature>
<evidence type="ECO:0000256" key="1">
    <source>
        <dbReference type="SAM" id="MobiDB-lite"/>
    </source>
</evidence>
<evidence type="ECO:0000313" key="2">
    <source>
        <dbReference type="EMBL" id="BAC16419.1"/>
    </source>
</evidence>
<dbReference type="Proteomes" id="UP000000763">
    <property type="component" value="Chromosome 7"/>
</dbReference>
<protein>
    <submittedName>
        <fullName evidence="2">Uncharacterized protein</fullName>
    </submittedName>
</protein>
<dbReference type="AlphaFoldDB" id="Q8H4T9"/>
<feature type="compositionally biased region" description="Basic and acidic residues" evidence="1">
    <location>
        <begin position="19"/>
        <end position="36"/>
    </location>
</feature>
<feature type="compositionally biased region" description="Gly residues" evidence="1">
    <location>
        <begin position="1"/>
        <end position="13"/>
    </location>
</feature>
<sequence length="75" mass="8196">MADGVGSTGGVEGSSGKWGKREREGRQPARKWHGDMGRMVAGFGGKEWGKWAQDGREVEERGGIWAHAREKRGEA</sequence>
<reference evidence="3" key="1">
    <citation type="journal article" date="2005" name="Nature">
        <title>The map-based sequence of the rice genome.</title>
        <authorList>
            <consortium name="International rice genome sequencing project (IRGSP)"/>
            <person name="Matsumoto T."/>
            <person name="Wu J."/>
            <person name="Kanamori H."/>
            <person name="Katayose Y."/>
            <person name="Fujisawa M."/>
            <person name="Namiki N."/>
            <person name="Mizuno H."/>
            <person name="Yamamoto K."/>
            <person name="Antonio B.A."/>
            <person name="Baba T."/>
            <person name="Sakata K."/>
            <person name="Nagamura Y."/>
            <person name="Aoki H."/>
            <person name="Arikawa K."/>
            <person name="Arita K."/>
            <person name="Bito T."/>
            <person name="Chiden Y."/>
            <person name="Fujitsuka N."/>
            <person name="Fukunaka R."/>
            <person name="Hamada M."/>
            <person name="Harada C."/>
            <person name="Hayashi A."/>
            <person name="Hijishita S."/>
            <person name="Honda M."/>
            <person name="Hosokawa S."/>
            <person name="Ichikawa Y."/>
            <person name="Idonuma A."/>
            <person name="Iijima M."/>
            <person name="Ikeda M."/>
            <person name="Ikeno M."/>
            <person name="Ito K."/>
            <person name="Ito S."/>
            <person name="Ito T."/>
            <person name="Ito Y."/>
            <person name="Ito Y."/>
            <person name="Iwabuchi A."/>
            <person name="Kamiya K."/>
            <person name="Karasawa W."/>
            <person name="Kurita K."/>
            <person name="Katagiri S."/>
            <person name="Kikuta A."/>
            <person name="Kobayashi H."/>
            <person name="Kobayashi N."/>
            <person name="Machita K."/>
            <person name="Maehara T."/>
            <person name="Masukawa M."/>
            <person name="Mizubayashi T."/>
            <person name="Mukai Y."/>
            <person name="Nagasaki H."/>
            <person name="Nagata Y."/>
            <person name="Naito S."/>
            <person name="Nakashima M."/>
            <person name="Nakama Y."/>
            <person name="Nakamichi Y."/>
            <person name="Nakamura M."/>
            <person name="Meguro A."/>
            <person name="Negishi M."/>
            <person name="Ohta I."/>
            <person name="Ohta T."/>
            <person name="Okamoto M."/>
            <person name="Ono N."/>
            <person name="Saji S."/>
            <person name="Sakaguchi M."/>
            <person name="Sakai K."/>
            <person name="Shibata M."/>
            <person name="Shimokawa T."/>
            <person name="Song J."/>
            <person name="Takazaki Y."/>
            <person name="Terasawa K."/>
            <person name="Tsugane M."/>
            <person name="Tsuji K."/>
            <person name="Ueda S."/>
            <person name="Waki K."/>
            <person name="Yamagata H."/>
            <person name="Yamamoto M."/>
            <person name="Yamamoto S."/>
            <person name="Yamane H."/>
            <person name="Yoshiki S."/>
            <person name="Yoshihara R."/>
            <person name="Yukawa K."/>
            <person name="Zhong H."/>
            <person name="Yano M."/>
            <person name="Yuan Q."/>
            <person name="Ouyang S."/>
            <person name="Liu J."/>
            <person name="Jones K.M."/>
            <person name="Gansberger K."/>
            <person name="Moffat K."/>
            <person name="Hill J."/>
            <person name="Bera J."/>
            <person name="Fadrosh D."/>
            <person name="Jin S."/>
            <person name="Johri S."/>
            <person name="Kim M."/>
            <person name="Overton L."/>
            <person name="Reardon M."/>
            <person name="Tsitrin T."/>
            <person name="Vuong H."/>
            <person name="Weaver B."/>
            <person name="Ciecko A."/>
            <person name="Tallon L."/>
            <person name="Jackson J."/>
            <person name="Pai G."/>
            <person name="Aken S.V."/>
            <person name="Utterback T."/>
            <person name="Reidmuller S."/>
            <person name="Feldblyum T."/>
            <person name="Hsiao J."/>
            <person name="Zismann V."/>
            <person name="Iobst S."/>
            <person name="de Vazeille A.R."/>
            <person name="Buell C.R."/>
            <person name="Ying K."/>
            <person name="Li Y."/>
            <person name="Lu T."/>
            <person name="Huang Y."/>
            <person name="Zhao Q."/>
            <person name="Feng Q."/>
            <person name="Zhang L."/>
            <person name="Zhu J."/>
            <person name="Weng Q."/>
            <person name="Mu J."/>
            <person name="Lu Y."/>
            <person name="Fan D."/>
            <person name="Liu Y."/>
            <person name="Guan J."/>
            <person name="Zhang Y."/>
            <person name="Yu S."/>
            <person name="Liu X."/>
            <person name="Zhang Y."/>
            <person name="Hong G."/>
            <person name="Han B."/>
            <person name="Choisne N."/>
            <person name="Demange N."/>
            <person name="Orjeda G."/>
            <person name="Samain S."/>
            <person name="Cattolico L."/>
            <person name="Pelletier E."/>
            <person name="Couloux A."/>
            <person name="Segurens B."/>
            <person name="Wincker P."/>
            <person name="D'Hont A."/>
            <person name="Scarpelli C."/>
            <person name="Weissenbach J."/>
            <person name="Salanoubat M."/>
            <person name="Quetier F."/>
            <person name="Yu Y."/>
            <person name="Kim H.R."/>
            <person name="Rambo T."/>
            <person name="Currie J."/>
            <person name="Collura K."/>
            <person name="Luo M."/>
            <person name="Yang T."/>
            <person name="Ammiraju J.S.S."/>
            <person name="Engler F."/>
            <person name="Soderlund C."/>
            <person name="Wing R.A."/>
            <person name="Palmer L.E."/>
            <person name="de la Bastide M."/>
            <person name="Spiegel L."/>
            <person name="Nascimento L."/>
            <person name="Zutavern T."/>
            <person name="O'Shaughnessy A."/>
            <person name="Dike S."/>
            <person name="Dedhia N."/>
            <person name="Preston R."/>
            <person name="Balija V."/>
            <person name="McCombie W.R."/>
            <person name="Chow T."/>
            <person name="Chen H."/>
            <person name="Chung M."/>
            <person name="Chen C."/>
            <person name="Shaw J."/>
            <person name="Wu H."/>
            <person name="Hsiao K."/>
            <person name="Chao Y."/>
            <person name="Chu M."/>
            <person name="Cheng C."/>
            <person name="Hour A."/>
            <person name="Lee P."/>
            <person name="Lin S."/>
            <person name="Lin Y."/>
            <person name="Liou J."/>
            <person name="Liu S."/>
            <person name="Hsing Y."/>
            <person name="Raghuvanshi S."/>
            <person name="Mohanty A."/>
            <person name="Bharti A.K."/>
            <person name="Gaur A."/>
            <person name="Gupta V."/>
            <person name="Kumar D."/>
            <person name="Ravi V."/>
            <person name="Vij S."/>
            <person name="Kapur A."/>
            <person name="Khurana P."/>
            <person name="Khurana P."/>
            <person name="Khurana J.P."/>
            <person name="Tyagi A.K."/>
            <person name="Gaikwad K."/>
            <person name="Singh A."/>
            <person name="Dalal V."/>
            <person name="Srivastava S."/>
            <person name="Dixit A."/>
            <person name="Pal A.K."/>
            <person name="Ghazi I.A."/>
            <person name="Yadav M."/>
            <person name="Pandit A."/>
            <person name="Bhargava A."/>
            <person name="Sureshbabu K."/>
            <person name="Batra K."/>
            <person name="Sharma T.R."/>
            <person name="Mohapatra T."/>
            <person name="Singh N.K."/>
            <person name="Messing J."/>
            <person name="Nelson A.B."/>
            <person name="Fuks G."/>
            <person name="Kavchok S."/>
            <person name="Keizer G."/>
            <person name="Linton E."/>
            <person name="Llaca V."/>
            <person name="Song R."/>
            <person name="Tanyolac B."/>
            <person name="Young S."/>
            <person name="Ho-Il K."/>
            <person name="Hahn J.H."/>
            <person name="Sangsakoo G."/>
            <person name="Vanavichit A."/>
            <person name="de Mattos Luiz.A.T."/>
            <person name="Zimmer P.D."/>
            <person name="Malone G."/>
            <person name="Dellagostin O."/>
            <person name="de Oliveira A.C."/>
            <person name="Bevan M."/>
            <person name="Bancroft I."/>
            <person name="Minx P."/>
            <person name="Cordum H."/>
            <person name="Wilson R."/>
            <person name="Cheng Z."/>
            <person name="Jin W."/>
            <person name="Jiang J."/>
            <person name="Leong S.A."/>
            <person name="Iwama H."/>
            <person name="Gojobori T."/>
            <person name="Itoh T."/>
            <person name="Niimura Y."/>
            <person name="Fujii Y."/>
            <person name="Habara T."/>
            <person name="Sakai H."/>
            <person name="Sato Y."/>
            <person name="Wilson G."/>
            <person name="Kumar K."/>
            <person name="McCouch S."/>
            <person name="Juretic N."/>
            <person name="Hoen D."/>
            <person name="Wright S."/>
            <person name="Bruskiewich R."/>
            <person name="Bureau T."/>
            <person name="Miyao A."/>
            <person name="Hirochika H."/>
            <person name="Nishikawa T."/>
            <person name="Kadowaki K."/>
            <person name="Sugiura M."/>
            <person name="Burr B."/>
            <person name="Sasaki T."/>
        </authorList>
    </citation>
    <scope>NUCLEOTIDE SEQUENCE [LARGE SCALE GENOMIC DNA]</scope>
    <source>
        <strain evidence="3">cv. Nipponbare</strain>
    </source>
</reference>
<reference evidence="3" key="2">
    <citation type="journal article" date="2008" name="Nucleic Acids Res.">
        <title>The rice annotation project database (RAP-DB): 2008 update.</title>
        <authorList>
            <consortium name="The rice annotation project (RAP)"/>
        </authorList>
    </citation>
    <scope>GENOME REANNOTATION</scope>
    <source>
        <strain evidence="3">cv. Nipponbare</strain>
    </source>
</reference>
<dbReference type="EMBL" id="AP003931">
    <property type="protein sequence ID" value="BAC16419.1"/>
    <property type="molecule type" value="Genomic_DNA"/>
</dbReference>
<feature type="compositionally biased region" description="Basic and acidic residues" evidence="1">
    <location>
        <begin position="47"/>
        <end position="75"/>
    </location>
</feature>
<proteinExistence type="predicted"/>
<evidence type="ECO:0000313" key="3">
    <source>
        <dbReference type="Proteomes" id="UP000000763"/>
    </source>
</evidence>